<sequence>MVRQANEDRKLNHRLQVADHLRQNAERNGNANLLSTADRMEQRAYDHYDQRLSQMGIDNPLTDDPLQQPVTPPAENAFQTFQAPESFREPSLDERPSSLGTMDDSFSRHLANEDRKLNHQLDVAQQLRDIADRNGNPNLLQTADRMEQMALNRYERAMEHWTADHSAVDAITSPMTSAGELTPAPSPAGTDLPTARQVLSVPQTTARQFLRLIRP</sequence>
<dbReference type="AlphaFoldDB" id="A0A5M6D0W3"/>
<evidence type="ECO:0000313" key="1">
    <source>
        <dbReference type="EMBL" id="KAA5540923.1"/>
    </source>
</evidence>
<dbReference type="RefSeq" id="WP_161604621.1">
    <property type="nucleotide sequence ID" value="NZ_VWOX01000011.1"/>
</dbReference>
<dbReference type="EMBL" id="VWOX01000011">
    <property type="protein sequence ID" value="KAA5540923.1"/>
    <property type="molecule type" value="Genomic_DNA"/>
</dbReference>
<name>A0A5M6D0W3_9BACT</name>
<keyword evidence="2" id="KW-1185">Reference proteome</keyword>
<organism evidence="1 2">
    <name type="scientific">Roseiconus nitratireducens</name>
    <dbReference type="NCBI Taxonomy" id="2605748"/>
    <lineage>
        <taxon>Bacteria</taxon>
        <taxon>Pseudomonadati</taxon>
        <taxon>Planctomycetota</taxon>
        <taxon>Planctomycetia</taxon>
        <taxon>Pirellulales</taxon>
        <taxon>Pirellulaceae</taxon>
        <taxon>Roseiconus</taxon>
    </lineage>
</organism>
<comment type="caution">
    <text evidence="1">The sequence shown here is derived from an EMBL/GenBank/DDBJ whole genome shotgun (WGS) entry which is preliminary data.</text>
</comment>
<protein>
    <submittedName>
        <fullName evidence="1">Uncharacterized protein</fullName>
    </submittedName>
</protein>
<accession>A0A5M6D0W3</accession>
<proteinExistence type="predicted"/>
<gene>
    <name evidence="1" type="ORF">FYK55_18585</name>
</gene>
<dbReference type="Proteomes" id="UP000324479">
    <property type="component" value="Unassembled WGS sequence"/>
</dbReference>
<reference evidence="1 2" key="1">
    <citation type="submission" date="2019-08" db="EMBL/GenBank/DDBJ databases">
        <authorList>
            <person name="Dhanesh K."/>
            <person name="Kumar G."/>
            <person name="Sasikala C."/>
            <person name="Venkata Ramana C."/>
        </authorList>
    </citation>
    <scope>NUCLEOTIDE SEQUENCE [LARGE SCALE GENOMIC DNA]</scope>
    <source>
        <strain evidence="1 2">JC645</strain>
    </source>
</reference>
<evidence type="ECO:0000313" key="2">
    <source>
        <dbReference type="Proteomes" id="UP000324479"/>
    </source>
</evidence>